<proteinExistence type="predicted"/>
<comment type="subcellular location">
    <subcellularLocation>
        <location evidence="1">Membrane</location>
        <topology evidence="1">Peripheral membrane protein</topology>
    </subcellularLocation>
</comment>
<dbReference type="InterPro" id="IPR013761">
    <property type="entry name" value="SAM/pointed_sf"/>
</dbReference>
<dbReference type="InterPro" id="IPR000198">
    <property type="entry name" value="RhoGAP_dom"/>
</dbReference>
<evidence type="ECO:0000259" key="5">
    <source>
        <dbReference type="PROSITE" id="PS50238"/>
    </source>
</evidence>
<evidence type="ECO:0000256" key="2">
    <source>
        <dbReference type="ARBA" id="ARBA00022468"/>
    </source>
</evidence>
<dbReference type="Gene3D" id="1.10.287.2070">
    <property type="match status" value="1"/>
</dbReference>
<dbReference type="GO" id="GO:0030036">
    <property type="term" value="P:actin cytoskeleton organization"/>
    <property type="evidence" value="ECO:0007669"/>
    <property type="project" value="TreeGrafter"/>
</dbReference>
<feature type="region of interest" description="Disordered" evidence="4">
    <location>
        <begin position="178"/>
        <end position="251"/>
    </location>
</feature>
<dbReference type="SMART" id="SM00234">
    <property type="entry name" value="START"/>
    <property type="match status" value="1"/>
</dbReference>
<keyword evidence="2" id="KW-0343">GTPase activation</keyword>
<comment type="caution">
    <text evidence="7">The sequence shown here is derived from an EMBL/GenBank/DDBJ whole genome shotgun (WGS) entry which is preliminary data.</text>
</comment>
<evidence type="ECO:0000313" key="7">
    <source>
        <dbReference type="EMBL" id="KAK7143901.1"/>
    </source>
</evidence>
<dbReference type="SUPFAM" id="SSF55961">
    <property type="entry name" value="Bet v1-like"/>
    <property type="match status" value="1"/>
</dbReference>
<accession>A0AAN9CNU0</accession>
<feature type="compositionally biased region" description="Low complexity" evidence="4">
    <location>
        <begin position="310"/>
        <end position="338"/>
    </location>
</feature>
<dbReference type="InterPro" id="IPR002913">
    <property type="entry name" value="START_lipid-bd_dom"/>
</dbReference>
<protein>
    <recommendedName>
        <fullName evidence="9">Rho GTPase-activating protein 7-like</fullName>
    </recommendedName>
</protein>
<dbReference type="Proteomes" id="UP001364617">
    <property type="component" value="Unassembled WGS sequence"/>
</dbReference>
<dbReference type="PANTHER" id="PTHR12659">
    <property type="entry name" value="RHO-TYPE GTPASE ACTIVATING PROTEIN"/>
    <property type="match status" value="1"/>
</dbReference>
<dbReference type="GO" id="GO:0005096">
    <property type="term" value="F:GTPase activator activity"/>
    <property type="evidence" value="ECO:0007669"/>
    <property type="project" value="UniProtKB-KW"/>
</dbReference>
<reference evidence="7 8" key="1">
    <citation type="submission" date="2024-02" db="EMBL/GenBank/DDBJ databases">
        <title>Chromosome-level genome assembly of the Eurasian Minnow (Phoxinus phoxinus).</title>
        <authorList>
            <person name="Oriowo T.O."/>
            <person name="Martin S."/>
            <person name="Stange M."/>
            <person name="Chrysostomakis Y."/>
            <person name="Brown T."/>
            <person name="Winkler S."/>
            <person name="Kukowka S."/>
            <person name="Myers E.W."/>
            <person name="Bohne A."/>
        </authorList>
    </citation>
    <scope>NUCLEOTIDE SEQUENCE [LARGE SCALE GENOMIC DNA]</scope>
    <source>
        <strain evidence="7">ZFMK-TIS-60720</strain>
        <tissue evidence="7">Whole Organism</tissue>
    </source>
</reference>
<dbReference type="InterPro" id="IPR001660">
    <property type="entry name" value="SAM"/>
</dbReference>
<dbReference type="PROSITE" id="PS50238">
    <property type="entry name" value="RHOGAP"/>
    <property type="match status" value="1"/>
</dbReference>
<feature type="domain" description="Rho-GAP" evidence="5">
    <location>
        <begin position="623"/>
        <end position="829"/>
    </location>
</feature>
<dbReference type="GO" id="GO:0007165">
    <property type="term" value="P:signal transduction"/>
    <property type="evidence" value="ECO:0007669"/>
    <property type="project" value="InterPro"/>
</dbReference>
<dbReference type="Gene3D" id="3.30.530.20">
    <property type="match status" value="1"/>
</dbReference>
<dbReference type="Pfam" id="PF07647">
    <property type="entry name" value="SAM_2"/>
    <property type="match status" value="1"/>
</dbReference>
<name>A0AAN9CNU0_9TELE</name>
<evidence type="ECO:0000259" key="6">
    <source>
        <dbReference type="PROSITE" id="PS50848"/>
    </source>
</evidence>
<sequence length="1076" mass="121355">MDMAHTVKTPLRRSFSEHVKDSTNKAWDTFWKSAREKRLSEIEAKGACDWLHAAGFPQYAQLFTDCCFPIDTDWVKSDHEFLDKDALDSLCRRLSTLNKCVEMKLELSRSKRRGDEEEEEDLYAISPKWSFDRKSRRWIRVDDGEPLHSLNSPISSFRRSGSCEASLSDSGECHELCSTHSSSNADSDGGSVPNTMAEEPEKSCSSSRCSSSYKPQSPDISSSRPPSPSEHHTLSSNECLAEKPPVKKGKSLLRKMEKLRLTGSTLHPHTRSRKARLVISGPIIQEGLGEERLKHLQCLDLARLRDKTESPASSTPPSGSSSSPSESSSAVSTPSPVTKVRSNCKRPGLPNQEDSQKQINEQHFNNQRNLDENPVFEIPQGHKPGTFPTVLSHNNAFSPIDNTSVNWRTGSFHGYRGRQCRSSSSKDQEQVCSPLATCDHRVSIYDNVPDHMQILDDDVFSALDSVMERICDLQQLVTSWTDKLSEDGDSDFSHSGSPSPSSLTDIHLEIKEPEETDEAAQEEIYNKNPKAFAHTAQPTEHSDRIQRPHWSSAQMLSLSNPSTGIQAKSAPHVSMLQRLSLLRLTALMDKHSPFSKQGWNWTVPKVYRKVKPSEHKGRKVFEVPLLQSVQQSGKPLPPSILRAMEFLKTECLDQVGLFRKSGVKSRIQNIRDMVEADPDGVSFENQSAFDVADMVKQYFRDLPEPIFSSKLCESFLHIYQYFPKDQQFAGVQAAIYLLPDENREALQSLLLFLQEVVACVEENQMTPTNIAVCLAPSLFHLNSFKRDRTSMRSRQRKYSLGRPDQRDLSENLAATQGLSHMIAECSRLFQIPKYWEDQGAGSFTEDSQQNEAGLSSVSHCGENELPDRARLFLLTQKLLREVRDKSKGWISCSSCDHVDVAVKKVEDGYPLRLWRGTTELDAPQQEVFHHVLREQSQWQRDLLHSEVVESLDKDADVYHYILQAAGARPPLQHVLLRTWQTDHPTGSMFVSSTSVEHAAVAVRGVRAQVFCSFFLIEPLGSKKSRVTHLCRTDTRGRSPEWHHKVGGHLVSSVLNAMRDSFRHKTKDSKHSKDSKE</sequence>
<feature type="compositionally biased region" description="Low complexity" evidence="4">
    <location>
        <begin position="203"/>
        <end position="224"/>
    </location>
</feature>
<evidence type="ECO:0000313" key="8">
    <source>
        <dbReference type="Proteomes" id="UP001364617"/>
    </source>
</evidence>
<dbReference type="AlphaFoldDB" id="A0AAN9CNU0"/>
<evidence type="ECO:0000256" key="1">
    <source>
        <dbReference type="ARBA" id="ARBA00004170"/>
    </source>
</evidence>
<gene>
    <name evidence="7" type="ORF">R3I93_014915</name>
</gene>
<feature type="region of interest" description="Disordered" evidence="4">
    <location>
        <begin position="305"/>
        <end position="356"/>
    </location>
</feature>
<evidence type="ECO:0000256" key="3">
    <source>
        <dbReference type="ARBA" id="ARBA00022553"/>
    </source>
</evidence>
<dbReference type="GO" id="GO:0035023">
    <property type="term" value="P:regulation of Rho protein signal transduction"/>
    <property type="evidence" value="ECO:0007669"/>
    <property type="project" value="TreeGrafter"/>
</dbReference>
<dbReference type="PROSITE" id="PS50848">
    <property type="entry name" value="START"/>
    <property type="match status" value="1"/>
</dbReference>
<dbReference type="Gene3D" id="1.10.555.10">
    <property type="entry name" value="Rho GTPase activation protein"/>
    <property type="match status" value="1"/>
</dbReference>
<feature type="domain" description="START" evidence="6">
    <location>
        <begin position="876"/>
        <end position="1054"/>
    </location>
</feature>
<dbReference type="SMART" id="SM00324">
    <property type="entry name" value="RhoGAP"/>
    <property type="match status" value="1"/>
</dbReference>
<evidence type="ECO:0000256" key="4">
    <source>
        <dbReference type="SAM" id="MobiDB-lite"/>
    </source>
</evidence>
<organism evidence="7 8">
    <name type="scientific">Phoxinus phoxinus</name>
    <name type="common">Eurasian minnow</name>
    <dbReference type="NCBI Taxonomy" id="58324"/>
    <lineage>
        <taxon>Eukaryota</taxon>
        <taxon>Metazoa</taxon>
        <taxon>Chordata</taxon>
        <taxon>Craniata</taxon>
        <taxon>Vertebrata</taxon>
        <taxon>Euteleostomi</taxon>
        <taxon>Actinopterygii</taxon>
        <taxon>Neopterygii</taxon>
        <taxon>Teleostei</taxon>
        <taxon>Ostariophysi</taxon>
        <taxon>Cypriniformes</taxon>
        <taxon>Leuciscidae</taxon>
        <taxon>Phoxininae</taxon>
        <taxon>Phoxinus</taxon>
    </lineage>
</organism>
<dbReference type="InterPro" id="IPR023393">
    <property type="entry name" value="START-like_dom_sf"/>
</dbReference>
<dbReference type="GO" id="GO:0016020">
    <property type="term" value="C:membrane"/>
    <property type="evidence" value="ECO:0007669"/>
    <property type="project" value="UniProtKB-SubCell"/>
</dbReference>
<dbReference type="Pfam" id="PF00620">
    <property type="entry name" value="RhoGAP"/>
    <property type="match status" value="1"/>
</dbReference>
<keyword evidence="8" id="KW-1185">Reference proteome</keyword>
<dbReference type="EMBL" id="JAYKXH010000015">
    <property type="protein sequence ID" value="KAK7143901.1"/>
    <property type="molecule type" value="Genomic_DNA"/>
</dbReference>
<dbReference type="SUPFAM" id="SSF47769">
    <property type="entry name" value="SAM/Pointed domain"/>
    <property type="match status" value="1"/>
</dbReference>
<keyword evidence="3" id="KW-0597">Phosphoprotein</keyword>
<dbReference type="InterPro" id="IPR008936">
    <property type="entry name" value="Rho_GTPase_activation_prot"/>
</dbReference>
<dbReference type="Pfam" id="PF01852">
    <property type="entry name" value="START"/>
    <property type="match status" value="1"/>
</dbReference>
<dbReference type="GO" id="GO:0008289">
    <property type="term" value="F:lipid binding"/>
    <property type="evidence" value="ECO:0007669"/>
    <property type="project" value="InterPro"/>
</dbReference>
<dbReference type="PANTHER" id="PTHR12659:SF4">
    <property type="entry name" value="RHO-GAP DOMAIN-CONTAINING PROTEIN"/>
    <property type="match status" value="1"/>
</dbReference>
<evidence type="ECO:0008006" key="9">
    <source>
        <dbReference type="Google" id="ProtNLM"/>
    </source>
</evidence>
<dbReference type="SUPFAM" id="SSF48350">
    <property type="entry name" value="GTPase activation domain, GAP"/>
    <property type="match status" value="1"/>
</dbReference>